<accession>A0A9Q3HAU6</accession>
<organism evidence="1 2">
    <name type="scientific">Austropuccinia psidii MF-1</name>
    <dbReference type="NCBI Taxonomy" id="1389203"/>
    <lineage>
        <taxon>Eukaryota</taxon>
        <taxon>Fungi</taxon>
        <taxon>Dikarya</taxon>
        <taxon>Basidiomycota</taxon>
        <taxon>Pucciniomycotina</taxon>
        <taxon>Pucciniomycetes</taxon>
        <taxon>Pucciniales</taxon>
        <taxon>Sphaerophragmiaceae</taxon>
        <taxon>Austropuccinia</taxon>
    </lineage>
</organism>
<proteinExistence type="predicted"/>
<gene>
    <name evidence="1" type="ORF">O181_038233</name>
</gene>
<sequence length="115" mass="13467">MNWLFGRKRRVRWKDSTTQSMESWIQGSWCRPTLGPGLKGRVHKDLVYNAHHVPRNINGIYTIILPYNPMLEVTNAIFKTSWARGKLSRGKERCSNSNLYCTQLNSLFFPFVCHH</sequence>
<dbReference type="Proteomes" id="UP000765509">
    <property type="component" value="Unassembled WGS sequence"/>
</dbReference>
<dbReference type="AlphaFoldDB" id="A0A9Q3HAU6"/>
<keyword evidence="2" id="KW-1185">Reference proteome</keyword>
<dbReference type="EMBL" id="AVOT02014758">
    <property type="protein sequence ID" value="MBW0498518.1"/>
    <property type="molecule type" value="Genomic_DNA"/>
</dbReference>
<evidence type="ECO:0000313" key="1">
    <source>
        <dbReference type="EMBL" id="MBW0498518.1"/>
    </source>
</evidence>
<protein>
    <submittedName>
        <fullName evidence="1">Uncharacterized protein</fullName>
    </submittedName>
</protein>
<comment type="caution">
    <text evidence="1">The sequence shown here is derived from an EMBL/GenBank/DDBJ whole genome shotgun (WGS) entry which is preliminary data.</text>
</comment>
<reference evidence="1" key="1">
    <citation type="submission" date="2021-03" db="EMBL/GenBank/DDBJ databases">
        <title>Draft genome sequence of rust myrtle Austropuccinia psidii MF-1, a brazilian biotype.</title>
        <authorList>
            <person name="Quecine M.C."/>
            <person name="Pachon D.M.R."/>
            <person name="Bonatelli M.L."/>
            <person name="Correr F.H."/>
            <person name="Franceschini L.M."/>
            <person name="Leite T.F."/>
            <person name="Margarido G.R.A."/>
            <person name="Almeida C.A."/>
            <person name="Ferrarezi J.A."/>
            <person name="Labate C.A."/>
        </authorList>
    </citation>
    <scope>NUCLEOTIDE SEQUENCE</scope>
    <source>
        <strain evidence="1">MF-1</strain>
    </source>
</reference>
<evidence type="ECO:0000313" key="2">
    <source>
        <dbReference type="Proteomes" id="UP000765509"/>
    </source>
</evidence>
<name>A0A9Q3HAU6_9BASI</name>